<dbReference type="SMART" id="SM00867">
    <property type="entry name" value="YceI"/>
    <property type="match status" value="1"/>
</dbReference>
<dbReference type="Pfam" id="PF04264">
    <property type="entry name" value="YceI"/>
    <property type="match status" value="1"/>
</dbReference>
<dbReference type="PANTHER" id="PTHR34406">
    <property type="entry name" value="PROTEIN YCEI"/>
    <property type="match status" value="1"/>
</dbReference>
<dbReference type="AlphaFoldDB" id="A0A7X9IKP0"/>
<dbReference type="SUPFAM" id="SSF101874">
    <property type="entry name" value="YceI-like"/>
    <property type="match status" value="1"/>
</dbReference>
<evidence type="ECO:0000313" key="2">
    <source>
        <dbReference type="EMBL" id="NMC63895.1"/>
    </source>
</evidence>
<proteinExistence type="predicted"/>
<dbReference type="PANTHER" id="PTHR34406:SF1">
    <property type="entry name" value="PROTEIN YCEI"/>
    <property type="match status" value="1"/>
</dbReference>
<dbReference type="Proteomes" id="UP000524246">
    <property type="component" value="Unassembled WGS sequence"/>
</dbReference>
<reference evidence="2 3" key="1">
    <citation type="journal article" date="2020" name="Biotechnol. Biofuels">
        <title>New insights from the biogas microbiome by comprehensive genome-resolved metagenomics of nearly 1600 species originating from multiple anaerobic digesters.</title>
        <authorList>
            <person name="Campanaro S."/>
            <person name="Treu L."/>
            <person name="Rodriguez-R L.M."/>
            <person name="Kovalovszki A."/>
            <person name="Ziels R.M."/>
            <person name="Maus I."/>
            <person name="Zhu X."/>
            <person name="Kougias P.G."/>
            <person name="Basile A."/>
            <person name="Luo G."/>
            <person name="Schluter A."/>
            <person name="Konstantinidis K.T."/>
            <person name="Angelidaki I."/>
        </authorList>
    </citation>
    <scope>NUCLEOTIDE SEQUENCE [LARGE SCALE GENOMIC DNA]</scope>
    <source>
        <strain evidence="2">AS27yjCOA_65</strain>
    </source>
</reference>
<dbReference type="InterPro" id="IPR036761">
    <property type="entry name" value="TTHA0802/YceI-like_sf"/>
</dbReference>
<evidence type="ECO:0000259" key="1">
    <source>
        <dbReference type="SMART" id="SM00867"/>
    </source>
</evidence>
<evidence type="ECO:0000313" key="3">
    <source>
        <dbReference type="Proteomes" id="UP000524246"/>
    </source>
</evidence>
<comment type="caution">
    <text evidence="2">The sequence shown here is derived from an EMBL/GenBank/DDBJ whole genome shotgun (WGS) entry which is preliminary data.</text>
</comment>
<dbReference type="Gene3D" id="2.40.128.110">
    <property type="entry name" value="Lipid/polyisoprenoid-binding, YceI-like"/>
    <property type="match status" value="1"/>
</dbReference>
<feature type="non-terminal residue" evidence="2">
    <location>
        <position position="1"/>
    </location>
</feature>
<accession>A0A7X9IKP0</accession>
<gene>
    <name evidence="2" type="ORF">GYA55_12095</name>
</gene>
<dbReference type="InterPro" id="IPR007372">
    <property type="entry name" value="Lipid/polyisoprenoid-bd_YceI"/>
</dbReference>
<name>A0A7X9IKP0_9DELT</name>
<feature type="domain" description="Lipid/polyisoprenoid-binding YceI-like" evidence="1">
    <location>
        <begin position="1"/>
        <end position="133"/>
    </location>
</feature>
<protein>
    <submittedName>
        <fullName evidence="2">YceI family protein</fullName>
    </submittedName>
</protein>
<organism evidence="2 3">
    <name type="scientific">SAR324 cluster bacterium</name>
    <dbReference type="NCBI Taxonomy" id="2024889"/>
    <lineage>
        <taxon>Bacteria</taxon>
        <taxon>Deltaproteobacteria</taxon>
        <taxon>SAR324 cluster</taxon>
    </lineage>
</organism>
<dbReference type="EMBL" id="JAAZON010000549">
    <property type="protein sequence ID" value="NMC63895.1"/>
    <property type="molecule type" value="Genomic_DNA"/>
</dbReference>
<sequence>PSNVKASKTEAVISVRSINTEEKKRDEHLLNEDFFEVEKFPEIVFKSKEIKNIKADSFDVLGDLSIRGVTKPVTLNVSVGGVVKDPWGKERAGFSATTKINRRDFGLTWSKLMETGGLVVDDEVFITLDIEGVKEG</sequence>